<dbReference type="Gene3D" id="3.30.70.20">
    <property type="match status" value="2"/>
</dbReference>
<evidence type="ECO:0000313" key="6">
    <source>
        <dbReference type="EMBL" id="QTE28292.1"/>
    </source>
</evidence>
<keyword evidence="3" id="KW-0408">Iron</keyword>
<organism evidence="6 7">
    <name type="scientific">Pengzhenrongella sicca</name>
    <dbReference type="NCBI Taxonomy" id="2819238"/>
    <lineage>
        <taxon>Bacteria</taxon>
        <taxon>Bacillati</taxon>
        <taxon>Actinomycetota</taxon>
        <taxon>Actinomycetes</taxon>
        <taxon>Micrococcales</taxon>
        <taxon>Pengzhenrongella</taxon>
    </lineage>
</organism>
<dbReference type="RefSeq" id="WP_227422527.1">
    <property type="nucleotide sequence ID" value="NZ_CP071868.1"/>
</dbReference>
<dbReference type="AlphaFoldDB" id="A0A8A4Z8U2"/>
<dbReference type="InterPro" id="IPR050572">
    <property type="entry name" value="Fe-S_Ferredoxin"/>
</dbReference>
<keyword evidence="1" id="KW-0004">4Fe-4S</keyword>
<keyword evidence="2" id="KW-0479">Metal-binding</keyword>
<evidence type="ECO:0000256" key="3">
    <source>
        <dbReference type="ARBA" id="ARBA00023004"/>
    </source>
</evidence>
<sequence length="301" mass="31031">MSAGPGLRGVQHWLVRQPGDVRLELVCAEHPDPARGPRDRTVVRLPACAGELIPAEVVELLTLGAPAVTIRLDGCASPADATALLEPLVELVIAAGSTGLTLTDPAPAPAGAERRRRPVLDATALPMPRRQLLGLGGAASHELPSDQASPHERLVAALRALATGPTALDQIRGPALQLTARGCTACGACVLACPTDALQLRHGAAGEELSISTLLQAPSRCDGCAACVQLCPTQVLTEAGRWPWARLLADDEAAVATVTTTRCTRCGTSFPVTTGLRLCAVCAYRRQNPFGSAPAPGSGAP</sequence>
<evidence type="ECO:0000259" key="5">
    <source>
        <dbReference type="PROSITE" id="PS51379"/>
    </source>
</evidence>
<dbReference type="InterPro" id="IPR017900">
    <property type="entry name" value="4Fe4S_Fe_S_CS"/>
</dbReference>
<dbReference type="SUPFAM" id="SSF54862">
    <property type="entry name" value="4Fe-4S ferredoxins"/>
    <property type="match status" value="1"/>
</dbReference>
<protein>
    <submittedName>
        <fullName evidence="6">4Fe-4S binding protein</fullName>
    </submittedName>
</protein>
<keyword evidence="7" id="KW-1185">Reference proteome</keyword>
<dbReference type="EMBL" id="CP071868">
    <property type="protein sequence ID" value="QTE28292.1"/>
    <property type="molecule type" value="Genomic_DNA"/>
</dbReference>
<name>A0A8A4Z8U2_9MICO</name>
<dbReference type="Proteomes" id="UP000663937">
    <property type="component" value="Chromosome"/>
</dbReference>
<dbReference type="Pfam" id="PF12838">
    <property type="entry name" value="Fer4_7"/>
    <property type="match status" value="1"/>
</dbReference>
<feature type="domain" description="4Fe-4S ferredoxin-type" evidence="5">
    <location>
        <begin position="212"/>
        <end position="241"/>
    </location>
</feature>
<dbReference type="PROSITE" id="PS00198">
    <property type="entry name" value="4FE4S_FER_1"/>
    <property type="match status" value="2"/>
</dbReference>
<reference evidence="6" key="1">
    <citation type="submission" date="2021-03" db="EMBL/GenBank/DDBJ databases">
        <title>Pengzhenrongella sicca gen. nov., sp. nov., a new member of suborder Micrococcineae isolated from High-Arctic tundra soil.</title>
        <authorList>
            <person name="Peng F."/>
        </authorList>
    </citation>
    <scope>NUCLEOTIDE SEQUENCE</scope>
    <source>
        <strain evidence="6">LRZ-2</strain>
    </source>
</reference>
<dbReference type="InterPro" id="IPR017896">
    <property type="entry name" value="4Fe4S_Fe-S-bd"/>
</dbReference>
<evidence type="ECO:0000256" key="2">
    <source>
        <dbReference type="ARBA" id="ARBA00022723"/>
    </source>
</evidence>
<evidence type="ECO:0000313" key="7">
    <source>
        <dbReference type="Proteomes" id="UP000663937"/>
    </source>
</evidence>
<dbReference type="KEGG" id="psic:J4E96_12980"/>
<proteinExistence type="predicted"/>
<evidence type="ECO:0000256" key="4">
    <source>
        <dbReference type="ARBA" id="ARBA00023014"/>
    </source>
</evidence>
<keyword evidence="4" id="KW-0411">Iron-sulfur</keyword>
<gene>
    <name evidence="6" type="ORF">J4E96_12980</name>
</gene>
<dbReference type="GO" id="GO:0051539">
    <property type="term" value="F:4 iron, 4 sulfur cluster binding"/>
    <property type="evidence" value="ECO:0007669"/>
    <property type="project" value="UniProtKB-KW"/>
</dbReference>
<accession>A0A8A4Z8U2</accession>
<dbReference type="PANTHER" id="PTHR43687:SF1">
    <property type="entry name" value="FERREDOXIN III"/>
    <property type="match status" value="1"/>
</dbReference>
<dbReference type="GO" id="GO:0046872">
    <property type="term" value="F:metal ion binding"/>
    <property type="evidence" value="ECO:0007669"/>
    <property type="project" value="UniProtKB-KW"/>
</dbReference>
<evidence type="ECO:0000256" key="1">
    <source>
        <dbReference type="ARBA" id="ARBA00022485"/>
    </source>
</evidence>
<feature type="domain" description="4Fe-4S ferredoxin-type" evidence="5">
    <location>
        <begin position="174"/>
        <end position="203"/>
    </location>
</feature>
<dbReference type="PANTHER" id="PTHR43687">
    <property type="entry name" value="ADENYLYLSULFATE REDUCTASE, BETA SUBUNIT"/>
    <property type="match status" value="1"/>
</dbReference>
<dbReference type="PROSITE" id="PS51379">
    <property type="entry name" value="4FE4S_FER_2"/>
    <property type="match status" value="2"/>
</dbReference>